<dbReference type="Gene3D" id="6.20.120.50">
    <property type="match status" value="1"/>
</dbReference>
<proteinExistence type="predicted"/>
<evidence type="ECO:0000313" key="1">
    <source>
        <dbReference type="EMBL" id="SEJ70489.1"/>
    </source>
</evidence>
<organism evidence="1 2">
    <name type="scientific">Propionispira arboris</name>
    <dbReference type="NCBI Taxonomy" id="84035"/>
    <lineage>
        <taxon>Bacteria</taxon>
        <taxon>Bacillati</taxon>
        <taxon>Bacillota</taxon>
        <taxon>Negativicutes</taxon>
        <taxon>Selenomonadales</taxon>
        <taxon>Selenomonadaceae</taxon>
        <taxon>Propionispira</taxon>
    </lineage>
</organism>
<dbReference type="Pfam" id="PF11213">
    <property type="entry name" value="DUF3006"/>
    <property type="match status" value="1"/>
</dbReference>
<reference evidence="1 2" key="1">
    <citation type="submission" date="2016-10" db="EMBL/GenBank/DDBJ databases">
        <authorList>
            <person name="de Groot N.N."/>
        </authorList>
    </citation>
    <scope>NUCLEOTIDE SEQUENCE [LARGE SCALE GENOMIC DNA]</scope>
    <source>
        <strain evidence="1 2">DSM 2179</strain>
    </source>
</reference>
<dbReference type="AlphaFoldDB" id="A0A1H7AY16"/>
<dbReference type="RefSeq" id="WP_091832831.1">
    <property type="nucleotide sequence ID" value="NZ_FNZK01000014.1"/>
</dbReference>
<evidence type="ECO:0000313" key="2">
    <source>
        <dbReference type="Proteomes" id="UP000199662"/>
    </source>
</evidence>
<accession>A0A1H7AY16</accession>
<keyword evidence="2" id="KW-1185">Reference proteome</keyword>
<protein>
    <recommendedName>
        <fullName evidence="3">DUF3006 domain-containing protein</fullName>
    </recommendedName>
</protein>
<evidence type="ECO:0008006" key="3">
    <source>
        <dbReference type="Google" id="ProtNLM"/>
    </source>
</evidence>
<name>A0A1H7AY16_9FIRM</name>
<dbReference type="STRING" id="84035.SAMN05660742_11459"/>
<dbReference type="Proteomes" id="UP000199662">
    <property type="component" value="Unassembled WGS sequence"/>
</dbReference>
<gene>
    <name evidence="1" type="ORF">SAMN05660742_11459</name>
</gene>
<sequence length="72" mass="8186">MQAVIDRFEENKAVLLLGDEEIKVIFPKQYLPDGVKEGDYLQIDLAYDEAATAAAKNESERLLSDLKRMNNQ</sequence>
<dbReference type="InterPro" id="IPR021377">
    <property type="entry name" value="DUF3006"/>
</dbReference>
<dbReference type="EMBL" id="FNZK01000014">
    <property type="protein sequence ID" value="SEJ70489.1"/>
    <property type="molecule type" value="Genomic_DNA"/>
</dbReference>